<sequence length="86" mass="9767">MKDNKKWIFFTIAIYVQTAPPFEAELQKSGKPYQSINITASMKNLKQFLKLRDTHPAFTSIKAAGFAGVPCLHTANNQCFFEIEQL</sequence>
<accession>A0A380MYR7</accession>
<dbReference type="Proteomes" id="UP000254601">
    <property type="component" value="Unassembled WGS sequence"/>
</dbReference>
<dbReference type="RefSeq" id="WP_072577102.1">
    <property type="nucleotide sequence ID" value="NZ_LWHB01000132.1"/>
</dbReference>
<proteinExistence type="predicted"/>
<evidence type="ECO:0000313" key="1">
    <source>
        <dbReference type="EMBL" id="SUO97695.1"/>
    </source>
</evidence>
<gene>
    <name evidence="1" type="ORF">NCTC13337_02570</name>
</gene>
<dbReference type="AlphaFoldDB" id="A0A380MYR7"/>
<protein>
    <submittedName>
        <fullName evidence="1">Glutaredoxin-related protein</fullName>
    </submittedName>
</protein>
<reference evidence="1 2" key="1">
    <citation type="submission" date="2018-06" db="EMBL/GenBank/DDBJ databases">
        <authorList>
            <consortium name="Pathogen Informatics"/>
            <person name="Doyle S."/>
        </authorList>
    </citation>
    <scope>NUCLEOTIDE SEQUENCE [LARGE SCALE GENOMIC DNA]</scope>
    <source>
        <strain evidence="1 2">NCTC13337</strain>
    </source>
</reference>
<keyword evidence="2" id="KW-1185">Reference proteome</keyword>
<dbReference type="EMBL" id="UHIC01000001">
    <property type="protein sequence ID" value="SUO97695.1"/>
    <property type="molecule type" value="Genomic_DNA"/>
</dbReference>
<organism evidence="1 2">
    <name type="scientific">Suttonella ornithocola</name>
    <dbReference type="NCBI Taxonomy" id="279832"/>
    <lineage>
        <taxon>Bacteria</taxon>
        <taxon>Pseudomonadati</taxon>
        <taxon>Pseudomonadota</taxon>
        <taxon>Gammaproteobacteria</taxon>
        <taxon>Cardiobacteriales</taxon>
        <taxon>Cardiobacteriaceae</taxon>
        <taxon>Suttonella</taxon>
    </lineage>
</organism>
<name>A0A380MYR7_9GAMM</name>
<evidence type="ECO:0000313" key="2">
    <source>
        <dbReference type="Proteomes" id="UP000254601"/>
    </source>
</evidence>